<name>A0A1C7IAD6_9FIRM</name>
<dbReference type="EMBL" id="CP015405">
    <property type="protein sequence ID" value="ANU76565.2"/>
    <property type="molecule type" value="Genomic_DNA"/>
</dbReference>
<feature type="binding site" evidence="9">
    <location>
        <position position="203"/>
    </location>
    <ligand>
        <name>Mg(2+)</name>
        <dbReference type="ChEBI" id="CHEBI:18420"/>
    </ligand>
</feature>
<dbReference type="PIRSF" id="PIRSF000706">
    <property type="entry name" value="Kanamycin_kin"/>
    <property type="match status" value="1"/>
</dbReference>
<dbReference type="GO" id="GO:0046677">
    <property type="term" value="P:response to antibiotic"/>
    <property type="evidence" value="ECO:0007669"/>
    <property type="project" value="UniProtKB-KW"/>
</dbReference>
<dbReference type="KEGG" id="byl:A4V09_12765"/>
<keyword evidence="9" id="KW-0479">Metal-binding</keyword>
<evidence type="ECO:0000313" key="11">
    <source>
        <dbReference type="EMBL" id="ANU76565.2"/>
    </source>
</evidence>
<keyword evidence="9" id="KW-0460">Magnesium</keyword>
<evidence type="ECO:0000256" key="8">
    <source>
        <dbReference type="PIRSR" id="PIRSR000706-1"/>
    </source>
</evidence>
<dbReference type="NCBIfam" id="NF033068">
    <property type="entry name" value="APH_3p"/>
    <property type="match status" value="1"/>
</dbReference>
<dbReference type="Pfam" id="PF01636">
    <property type="entry name" value="APH"/>
    <property type="match status" value="1"/>
</dbReference>
<dbReference type="PANTHER" id="PTHR21310">
    <property type="entry name" value="AMINOGLYCOSIDE PHOSPHOTRANSFERASE-RELATED-RELATED"/>
    <property type="match status" value="1"/>
</dbReference>
<keyword evidence="6 7" id="KW-0046">Antibiotic resistance</keyword>
<evidence type="ECO:0000256" key="5">
    <source>
        <dbReference type="ARBA" id="ARBA00022840"/>
    </source>
</evidence>
<dbReference type="Gene3D" id="3.90.1200.10">
    <property type="match status" value="1"/>
</dbReference>
<sequence>MRVGMERKIPESIKKQIENKDYSRDTIGRSGSQILCFSDMVLKADRDREESRNEHEILSWLQGRLPVPKIICAEKMGGTRFLLMTKVKGAMLCDAQYLENPGLLVHLLAEGLKMLRKVDISGCPAKRNLDFKLQQASVNVADGLELETGTEPDLYGTEEFHSPEGLLLWLREHKPREEMVFSHGDYCLPNIFAENEDISGFIDLGRAGIADFWQDIALCVRSLQYNIGKNEGCVKQLFEELEIAPDWEKIRYYILLDELF</sequence>
<evidence type="ECO:0000256" key="9">
    <source>
        <dbReference type="PIRSR" id="PIRSR000706-2"/>
    </source>
</evidence>
<reference evidence="11" key="1">
    <citation type="submission" date="2017-04" db="EMBL/GenBank/DDBJ databases">
        <title>Complete Genome Sequences of Twelve Strains of a Stable Defined Moderately Diverse Mouse Microbiota 2 (sDMDMm2).</title>
        <authorList>
            <person name="Uchimura Y."/>
            <person name="Wyss M."/>
            <person name="Brugiroux S."/>
            <person name="Limenitakis J.P."/>
            <person name="Stecher B."/>
            <person name="McCoy K.D."/>
            <person name="Macpherson A.J."/>
        </authorList>
    </citation>
    <scope>NUCLEOTIDE SEQUENCE</scope>
    <source>
        <strain evidence="11">YL58</strain>
    </source>
</reference>
<organism evidence="11 12">
    <name type="scientific">Blautia pseudococcoides</name>
    <dbReference type="NCBI Taxonomy" id="1796616"/>
    <lineage>
        <taxon>Bacteria</taxon>
        <taxon>Bacillati</taxon>
        <taxon>Bacillota</taxon>
        <taxon>Clostridia</taxon>
        <taxon>Lachnospirales</taxon>
        <taxon>Lachnospiraceae</taxon>
        <taxon>Blautia</taxon>
    </lineage>
</organism>
<feature type="binding site" evidence="9">
    <location>
        <position position="190"/>
    </location>
    <ligand>
        <name>Mg(2+)</name>
        <dbReference type="ChEBI" id="CHEBI:18420"/>
    </ligand>
</feature>
<evidence type="ECO:0000313" key="12">
    <source>
        <dbReference type="Proteomes" id="UP000092574"/>
    </source>
</evidence>
<comment type="similarity">
    <text evidence="1 7">Belongs to the aminoglycoside phosphotransferase family.</text>
</comment>
<dbReference type="OrthoDB" id="3806873at2"/>
<keyword evidence="12" id="KW-1185">Reference proteome</keyword>
<evidence type="ECO:0000256" key="3">
    <source>
        <dbReference type="ARBA" id="ARBA00022741"/>
    </source>
</evidence>
<keyword evidence="4 7" id="KW-0418">Kinase</keyword>
<accession>A0A1C7IAD6</accession>
<proteinExistence type="inferred from homology"/>
<evidence type="ECO:0000256" key="7">
    <source>
        <dbReference type="PIRNR" id="PIRNR000706"/>
    </source>
</evidence>
<evidence type="ECO:0000256" key="4">
    <source>
        <dbReference type="ARBA" id="ARBA00022777"/>
    </source>
</evidence>
<evidence type="ECO:0000259" key="10">
    <source>
        <dbReference type="Pfam" id="PF01636"/>
    </source>
</evidence>
<dbReference type="AlphaFoldDB" id="A0A1C7IAD6"/>
<dbReference type="GO" id="GO:0046872">
    <property type="term" value="F:metal ion binding"/>
    <property type="evidence" value="ECO:0007669"/>
    <property type="project" value="UniProtKB-KW"/>
</dbReference>
<gene>
    <name evidence="11" type="ORF">A4V09_12765</name>
</gene>
<evidence type="ECO:0000256" key="6">
    <source>
        <dbReference type="ARBA" id="ARBA00023251"/>
    </source>
</evidence>
<dbReference type="InterPro" id="IPR002575">
    <property type="entry name" value="Aminoglycoside_PTrfase"/>
</dbReference>
<dbReference type="STRING" id="1796616.A4V09_12765"/>
<dbReference type="Proteomes" id="UP000092574">
    <property type="component" value="Chromosome"/>
</dbReference>
<dbReference type="InterPro" id="IPR051678">
    <property type="entry name" value="AGP_Transferase"/>
</dbReference>
<keyword evidence="5 7" id="KW-0067">ATP-binding</keyword>
<protein>
    <recommendedName>
        <fullName evidence="10">Aminoglycoside phosphotransferase domain-containing protein</fullName>
    </recommendedName>
</protein>
<keyword evidence="3 7" id="KW-0547">Nucleotide-binding</keyword>
<feature type="domain" description="Aminoglycoside phosphotransferase" evidence="10">
    <location>
        <begin position="39"/>
        <end position="252"/>
    </location>
</feature>
<dbReference type="GO" id="GO:0016301">
    <property type="term" value="F:kinase activity"/>
    <property type="evidence" value="ECO:0007669"/>
    <property type="project" value="UniProtKB-KW"/>
</dbReference>
<dbReference type="GO" id="GO:0016773">
    <property type="term" value="F:phosphotransferase activity, alcohol group as acceptor"/>
    <property type="evidence" value="ECO:0007669"/>
    <property type="project" value="InterPro"/>
</dbReference>
<dbReference type="PANTHER" id="PTHR21310:SF41">
    <property type="entry name" value="3'-PHOSPHOTRANSFERASE, PUTATIVE-RELATED"/>
    <property type="match status" value="1"/>
</dbReference>
<feature type="active site" description="Proton acceptor" evidence="8">
    <location>
        <position position="185"/>
    </location>
</feature>
<dbReference type="InterPro" id="IPR011009">
    <property type="entry name" value="Kinase-like_dom_sf"/>
</dbReference>
<dbReference type="GO" id="GO:0005524">
    <property type="term" value="F:ATP binding"/>
    <property type="evidence" value="ECO:0007669"/>
    <property type="project" value="UniProtKB-KW"/>
</dbReference>
<keyword evidence="2 7" id="KW-0808">Transferase</keyword>
<dbReference type="Gene3D" id="3.30.200.20">
    <property type="entry name" value="Phosphorylase Kinase, domain 1"/>
    <property type="match status" value="1"/>
</dbReference>
<dbReference type="InterPro" id="IPR024165">
    <property type="entry name" value="Kan/Strep_kinase"/>
</dbReference>
<evidence type="ECO:0000256" key="2">
    <source>
        <dbReference type="ARBA" id="ARBA00022679"/>
    </source>
</evidence>
<dbReference type="SUPFAM" id="SSF56112">
    <property type="entry name" value="Protein kinase-like (PK-like)"/>
    <property type="match status" value="1"/>
</dbReference>
<dbReference type="CDD" id="cd05150">
    <property type="entry name" value="APH"/>
    <property type="match status" value="1"/>
</dbReference>
<evidence type="ECO:0000256" key="1">
    <source>
        <dbReference type="ARBA" id="ARBA00006219"/>
    </source>
</evidence>